<accession>A0A4P9YAM8</accession>
<reference evidence="3" key="1">
    <citation type="journal article" date="2018" name="Nat. Microbiol.">
        <title>Leveraging single-cell genomics to expand the fungal tree of life.</title>
        <authorList>
            <person name="Ahrendt S.R."/>
            <person name="Quandt C.A."/>
            <person name="Ciobanu D."/>
            <person name="Clum A."/>
            <person name="Salamov A."/>
            <person name="Andreopoulos B."/>
            <person name="Cheng J.F."/>
            <person name="Woyke T."/>
            <person name="Pelin A."/>
            <person name="Henrissat B."/>
            <person name="Reynolds N.K."/>
            <person name="Benny G.L."/>
            <person name="Smith M.E."/>
            <person name="James T.Y."/>
            <person name="Grigoriev I.V."/>
        </authorList>
    </citation>
    <scope>NUCLEOTIDE SEQUENCE [LARGE SCALE GENOMIC DNA]</scope>
    <source>
        <strain evidence="3">CSF55</strain>
    </source>
</reference>
<organism evidence="2 3">
    <name type="scientific">Rozella allomycis (strain CSF55)</name>
    <dbReference type="NCBI Taxonomy" id="988480"/>
    <lineage>
        <taxon>Eukaryota</taxon>
        <taxon>Fungi</taxon>
        <taxon>Fungi incertae sedis</taxon>
        <taxon>Cryptomycota</taxon>
        <taxon>Cryptomycota incertae sedis</taxon>
        <taxon>Rozella</taxon>
    </lineage>
</organism>
<dbReference type="AlphaFoldDB" id="A0A4P9YAM8"/>
<feature type="coiled-coil region" evidence="1">
    <location>
        <begin position="45"/>
        <end position="139"/>
    </location>
</feature>
<protein>
    <submittedName>
        <fullName evidence="2">Uncharacterized protein</fullName>
    </submittedName>
</protein>
<evidence type="ECO:0000313" key="2">
    <source>
        <dbReference type="EMBL" id="RKP16256.1"/>
    </source>
</evidence>
<keyword evidence="1" id="KW-0175">Coiled coil</keyword>
<sequence>MSLSLMKEIENWKSKFLKLNFEHETIKTKYEHLMNSMQQSKDLIISECEKKIDLINNENKKILEQLQKDKEVAMARVESETSKLNEMEKINKRYQEEINEINGLIQLESNRKESLSLRLIDLTNKVQELQADNSSLDLQIERKIDLKILAGGNQSEENNGFDYMPTTIKQRIRHS</sequence>
<dbReference type="EMBL" id="ML006767">
    <property type="protein sequence ID" value="RKP16256.1"/>
    <property type="molecule type" value="Genomic_DNA"/>
</dbReference>
<evidence type="ECO:0000256" key="1">
    <source>
        <dbReference type="SAM" id="Coils"/>
    </source>
</evidence>
<gene>
    <name evidence="2" type="ORF">ROZALSC1DRAFT_31735</name>
</gene>
<dbReference type="Proteomes" id="UP000281549">
    <property type="component" value="Unassembled WGS sequence"/>
</dbReference>
<proteinExistence type="predicted"/>
<name>A0A4P9YAM8_ROZAC</name>
<evidence type="ECO:0000313" key="3">
    <source>
        <dbReference type="Proteomes" id="UP000281549"/>
    </source>
</evidence>